<evidence type="ECO:0008006" key="5">
    <source>
        <dbReference type="Google" id="ProtNLM"/>
    </source>
</evidence>
<dbReference type="EMBL" id="SJKB01000004">
    <property type="protein sequence ID" value="TCC62320.1"/>
    <property type="molecule type" value="Genomic_DNA"/>
</dbReference>
<feature type="domain" description="PurM-like C-terminal" evidence="2">
    <location>
        <begin position="194"/>
        <end position="300"/>
    </location>
</feature>
<dbReference type="InterPro" id="IPR010918">
    <property type="entry name" value="PurM-like_C_dom"/>
</dbReference>
<dbReference type="OrthoDB" id="9767928at2"/>
<dbReference type="Pfam" id="PF02769">
    <property type="entry name" value="AIRS_C"/>
    <property type="match status" value="1"/>
</dbReference>
<name>A0A4R0KPZ0_9ACTN</name>
<protein>
    <recommendedName>
        <fullName evidence="5">Sll0787 family AIR synthase-like protein</fullName>
    </recommendedName>
</protein>
<evidence type="ECO:0000259" key="2">
    <source>
        <dbReference type="Pfam" id="PF02769"/>
    </source>
</evidence>
<dbReference type="Proteomes" id="UP000291144">
    <property type="component" value="Unassembled WGS sequence"/>
</dbReference>
<dbReference type="Gene3D" id="3.30.1330.10">
    <property type="entry name" value="PurM-like, N-terminal domain"/>
    <property type="match status" value="1"/>
</dbReference>
<dbReference type="SUPFAM" id="SSF55326">
    <property type="entry name" value="PurM N-terminal domain-like"/>
    <property type="match status" value="1"/>
</dbReference>
<evidence type="ECO:0000313" key="3">
    <source>
        <dbReference type="EMBL" id="TCC62320.1"/>
    </source>
</evidence>
<evidence type="ECO:0000313" key="4">
    <source>
        <dbReference type="Proteomes" id="UP000291144"/>
    </source>
</evidence>
<evidence type="ECO:0000259" key="1">
    <source>
        <dbReference type="Pfam" id="PF00586"/>
    </source>
</evidence>
<dbReference type="Pfam" id="PF00586">
    <property type="entry name" value="AIRS"/>
    <property type="match status" value="1"/>
</dbReference>
<dbReference type="InterPro" id="IPR016188">
    <property type="entry name" value="PurM-like_N"/>
</dbReference>
<dbReference type="AlphaFoldDB" id="A0A4R0KPZ0"/>
<feature type="domain" description="PurM-like N-terminal" evidence="1">
    <location>
        <begin position="51"/>
        <end position="156"/>
    </location>
</feature>
<dbReference type="Gene3D" id="3.90.650.10">
    <property type="entry name" value="PurM-like C-terminal domain"/>
    <property type="match status" value="1"/>
</dbReference>
<dbReference type="RefSeq" id="WP_131356399.1">
    <property type="nucleotide sequence ID" value="NZ_SJKB01000004.1"/>
</dbReference>
<proteinExistence type="predicted"/>
<keyword evidence="4" id="KW-1185">Reference proteome</keyword>
<dbReference type="PANTHER" id="PTHR30270:SF0">
    <property type="entry name" value="THIAMINE-MONOPHOSPHATE KINASE"/>
    <property type="match status" value="1"/>
</dbReference>
<sequence length="326" mass="33874">MTEPTLTGTQPAPAVDEVVAVVRQHAGVSGKGAIAQVSGFVDTGDPLHGPGDDGAVVKLDGARAVVCGEAISPPFVRSDPYGAGVASVLANVNDVAAMGGVPKAIVNTVIGRDADLTEVFRGMSDAARMYDVPIVGGHLTRTESDTSLSAFALGQVRSPLSMAHVRPGQAVMFAACLNGTMRADFPFFTSIEEQSETLARDVRLLAQVADDGLAVAAKDVSMAGALGSLAMLLEFTRHGTHVDLDRMPVPADTDPLRWLIAFPTYAFWLTTPAERAADCAAVFEAHDLVCAQVGEVTEASLLTIGSGGRKATLMDLATETITGLWA</sequence>
<comment type="caution">
    <text evidence="3">The sequence shown here is derived from an EMBL/GenBank/DDBJ whole genome shotgun (WGS) entry which is preliminary data.</text>
</comment>
<reference evidence="3 4" key="1">
    <citation type="submission" date="2019-02" db="EMBL/GenBank/DDBJ databases">
        <title>Kribbella capetownensis sp. nov. and Kribbella speibonae sp. nov., isolated from soil.</title>
        <authorList>
            <person name="Curtis S.M."/>
            <person name="Norton I."/>
            <person name="Everest G.J."/>
            <person name="Meyers P.R."/>
        </authorList>
    </citation>
    <scope>NUCLEOTIDE SEQUENCE [LARGE SCALE GENOMIC DNA]</scope>
    <source>
        <strain evidence="3 4">NRRL B-24813</strain>
    </source>
</reference>
<dbReference type="PANTHER" id="PTHR30270">
    <property type="entry name" value="THIAMINE-MONOPHOSPHATE KINASE"/>
    <property type="match status" value="1"/>
</dbReference>
<dbReference type="SUPFAM" id="SSF56042">
    <property type="entry name" value="PurM C-terminal domain-like"/>
    <property type="match status" value="1"/>
</dbReference>
<dbReference type="InterPro" id="IPR006283">
    <property type="entry name" value="ThiL-like"/>
</dbReference>
<accession>A0A4R0KPZ0</accession>
<dbReference type="InterPro" id="IPR036921">
    <property type="entry name" value="PurM-like_N_sf"/>
</dbReference>
<organism evidence="3 4">
    <name type="scientific">Kribbella pittospori</name>
    <dbReference type="NCBI Taxonomy" id="722689"/>
    <lineage>
        <taxon>Bacteria</taxon>
        <taxon>Bacillati</taxon>
        <taxon>Actinomycetota</taxon>
        <taxon>Actinomycetes</taxon>
        <taxon>Propionibacteriales</taxon>
        <taxon>Kribbellaceae</taxon>
        <taxon>Kribbella</taxon>
    </lineage>
</organism>
<dbReference type="GO" id="GO:0009030">
    <property type="term" value="F:thiamine-phosphate kinase activity"/>
    <property type="evidence" value="ECO:0007669"/>
    <property type="project" value="InterPro"/>
</dbReference>
<dbReference type="GO" id="GO:0009228">
    <property type="term" value="P:thiamine biosynthetic process"/>
    <property type="evidence" value="ECO:0007669"/>
    <property type="project" value="InterPro"/>
</dbReference>
<dbReference type="InterPro" id="IPR036676">
    <property type="entry name" value="PurM-like_C_sf"/>
</dbReference>
<gene>
    <name evidence="3" type="ORF">E0H73_16625</name>
</gene>